<dbReference type="Pfam" id="PF24664">
    <property type="entry name" value="Monjiviricetes_fusion"/>
    <property type="match status" value="1"/>
</dbReference>
<reference evidence="2" key="1">
    <citation type="submission" date="2021-01" db="EMBL/GenBank/DDBJ databases">
        <authorList>
            <person name="Kang Y."/>
        </authorList>
    </citation>
    <scope>NUCLEOTIDE SEQUENCE</scope>
    <source>
        <strain evidence="2">YX518</strain>
    </source>
</reference>
<feature type="transmembrane region" description="Helical" evidence="1">
    <location>
        <begin position="548"/>
        <end position="569"/>
    </location>
</feature>
<proteinExistence type="predicted"/>
<keyword evidence="1" id="KW-0472">Membrane</keyword>
<evidence type="ECO:0008006" key="3">
    <source>
        <dbReference type="Google" id="ProtNLM"/>
    </source>
</evidence>
<protein>
    <recommendedName>
        <fullName evidence="3">Glycoprotein</fullName>
    </recommendedName>
</protein>
<accession>A0A8B0RKT3</accession>
<evidence type="ECO:0000256" key="1">
    <source>
        <dbReference type="SAM" id="Phobius"/>
    </source>
</evidence>
<evidence type="ECO:0000313" key="2">
    <source>
        <dbReference type="EMBL" id="QTW97811.1"/>
    </source>
</evidence>
<sequence>MTTIKVLFVSILIQSVLPIFASAIIAYDCNGDRVHKTSISLVDTPSCSFSRENVTESEMAVAVTQSTLTREVPFLRCLVVAYHHIWRCGSVIDTNVRGGNYAEVLTLTLHDCEQMIYNKRYQTVNGNVININLDPGGRMSFSYTSWGKISESGSCDPGPVLASNGAVYDSHTRNTRLEMWYTTGSGRLAVERKSLIMPNGMQCNIEAESCELADYGQVFWKQPIPTCKSEVEEQSLVYKGPATLITNRDTNDKFIHVSFSGHHFQIKLEQRSTYVCGFRSYYTEHPRLFITLLDSAFPDFPLKEISNTDVNMMNYINSKLVYSLRHIKDQVMDLYRLFEHERCLMQNRITSNLLTLAILSPIEFAYQYFGEPGYTAVVRGEVVHIARCVPVPVVPTHTNTCYNEMPVIHNNNTVFMMARTRLLMEIGTIIECSSDLGAQYKLGSRWVTMVQSGLISVERPNVISPDPISYEFEGIEDMMIGGLYTKETITKYQQILTSPMEESVLMSRMNTAIRGGDAMPANYPASNIFTQTDLDRLKTKISMGLSTMLNRLLILGNWFSLIVMIGWIINTLISLVNCGMNYYIVKPEAGFVIALFTCCFSSIYHLLSRNKSPAGNLQQMIKKDPVNDISSDISSSISNLSV</sequence>
<organism evidence="2">
    <name type="scientific">Mononegavirales sp</name>
    <dbReference type="NCBI Taxonomy" id="1955139"/>
    <lineage>
        <taxon>Viruses</taxon>
        <taxon>Riboviria</taxon>
        <taxon>Orthornavirae</taxon>
        <taxon>Negarnaviricota</taxon>
        <taxon>Haploviricotina</taxon>
        <taxon>Monjiviricetes</taxon>
        <taxon>Mononegavirales</taxon>
    </lineage>
</organism>
<name>A0A8B0RKT3_9MONO</name>
<keyword evidence="1" id="KW-0812">Transmembrane</keyword>
<feature type="transmembrane region" description="Helical" evidence="1">
    <location>
        <begin position="6"/>
        <end position="27"/>
    </location>
</feature>
<feature type="transmembrane region" description="Helical" evidence="1">
    <location>
        <begin position="589"/>
        <end position="607"/>
    </location>
</feature>
<keyword evidence="1" id="KW-1133">Transmembrane helix</keyword>
<dbReference type="EMBL" id="MW452297">
    <property type="protein sequence ID" value="QTW97811.1"/>
    <property type="molecule type" value="Viral_cRNA"/>
</dbReference>